<gene>
    <name evidence="3" type="ORF">GBK04_24875</name>
</gene>
<dbReference type="PANTHER" id="PTHR44523:SF1">
    <property type="entry name" value="TETRATRICOPEPTIDE REPEAT PROTEIN 13"/>
    <property type="match status" value="1"/>
</dbReference>
<reference evidence="3 4" key="1">
    <citation type="submission" date="2019-10" db="EMBL/GenBank/DDBJ databases">
        <title>Draft Genome Sequence of Cytophagaceae sp. SJW1-29.</title>
        <authorList>
            <person name="Choi A."/>
        </authorList>
    </citation>
    <scope>NUCLEOTIDE SEQUENCE [LARGE SCALE GENOMIC DNA]</scope>
    <source>
        <strain evidence="3 4">SJW1-29</strain>
    </source>
</reference>
<accession>A0A7C9BDR2</accession>
<evidence type="ECO:0000256" key="1">
    <source>
        <dbReference type="PROSITE-ProRule" id="PRU00339"/>
    </source>
</evidence>
<organism evidence="3 4">
    <name type="scientific">Salmonirosea aquatica</name>
    <dbReference type="NCBI Taxonomy" id="2654236"/>
    <lineage>
        <taxon>Bacteria</taxon>
        <taxon>Pseudomonadati</taxon>
        <taxon>Bacteroidota</taxon>
        <taxon>Cytophagia</taxon>
        <taxon>Cytophagales</taxon>
        <taxon>Spirosomataceae</taxon>
        <taxon>Salmonirosea</taxon>
    </lineage>
</organism>
<dbReference type="SMART" id="SM00028">
    <property type="entry name" value="TPR"/>
    <property type="match status" value="8"/>
</dbReference>
<dbReference type="Pfam" id="PF13432">
    <property type="entry name" value="TPR_16"/>
    <property type="match status" value="2"/>
</dbReference>
<evidence type="ECO:0000313" key="3">
    <source>
        <dbReference type="EMBL" id="MPR36482.1"/>
    </source>
</evidence>
<dbReference type="InterPro" id="IPR019734">
    <property type="entry name" value="TPR_rpt"/>
</dbReference>
<dbReference type="EMBL" id="WHLY01000002">
    <property type="protein sequence ID" value="MPR36482.1"/>
    <property type="molecule type" value="Genomic_DNA"/>
</dbReference>
<sequence>MPISQVSYIRLLFCLPALLMTLSACQSDARNNTRIPPIPSSLVKTNWQKDAVDALSRLIARRIDLDQSYFKRARIYFDQEKYPEAAADVSQAISLKENVGEYYMLRGKVHREMGQTEKALEDAQRAEVLQQDLPELYVLLADLMQEKKQYRDSQRYLATAMQMAPYQGNAYYVKGMLQSKMADTLAALASLKHALALNPRMLRTYQQISLLNTRLGNHDLALQYNTLALKRFPGNAVLHLERGEIYQNKYQLDSALFSYQQATRRDSSLVRAHFLTGNIWLKWKSYPAAIRAYENVLKYRENFPEASYLMGICYERLGNDDKAAEYYTLEISRNPDDALAAAGIARIQNRKMRKYDPAGLFTSQPDSKVPRLPVPRTLDSSRIKITTIEPRRTLDLGRDTTLKMTIK</sequence>
<feature type="repeat" description="TPR" evidence="1">
    <location>
        <begin position="66"/>
        <end position="99"/>
    </location>
</feature>
<name>A0A7C9BDR2_9BACT</name>
<dbReference type="InterPro" id="IPR011990">
    <property type="entry name" value="TPR-like_helical_dom_sf"/>
</dbReference>
<dbReference type="Proteomes" id="UP000479293">
    <property type="component" value="Unassembled WGS sequence"/>
</dbReference>
<keyword evidence="4" id="KW-1185">Reference proteome</keyword>
<dbReference type="PANTHER" id="PTHR44523">
    <property type="entry name" value="TETRATRICOPEPTIDE REPEAT PROTEIN 13"/>
    <property type="match status" value="1"/>
</dbReference>
<keyword evidence="2" id="KW-0732">Signal</keyword>
<dbReference type="Pfam" id="PF13181">
    <property type="entry name" value="TPR_8"/>
    <property type="match status" value="1"/>
</dbReference>
<feature type="chain" id="PRO_5028987904" evidence="2">
    <location>
        <begin position="30"/>
        <end position="407"/>
    </location>
</feature>
<evidence type="ECO:0000256" key="2">
    <source>
        <dbReference type="SAM" id="SignalP"/>
    </source>
</evidence>
<comment type="caution">
    <text evidence="3">The sequence shown here is derived from an EMBL/GenBank/DDBJ whole genome shotgun (WGS) entry which is preliminary data.</text>
</comment>
<dbReference type="PROSITE" id="PS50005">
    <property type="entry name" value="TPR"/>
    <property type="match status" value="2"/>
</dbReference>
<evidence type="ECO:0000313" key="4">
    <source>
        <dbReference type="Proteomes" id="UP000479293"/>
    </source>
</evidence>
<dbReference type="AlphaFoldDB" id="A0A7C9BDR2"/>
<keyword evidence="1" id="KW-0802">TPR repeat</keyword>
<dbReference type="RefSeq" id="WP_152764416.1">
    <property type="nucleotide sequence ID" value="NZ_WHLY01000002.1"/>
</dbReference>
<dbReference type="SUPFAM" id="SSF48452">
    <property type="entry name" value="TPR-like"/>
    <property type="match status" value="1"/>
</dbReference>
<feature type="repeat" description="TPR" evidence="1">
    <location>
        <begin position="304"/>
        <end position="337"/>
    </location>
</feature>
<protein>
    <submittedName>
        <fullName evidence="3">Tetratricopeptide repeat protein</fullName>
    </submittedName>
</protein>
<proteinExistence type="predicted"/>
<feature type="signal peptide" evidence="2">
    <location>
        <begin position="1"/>
        <end position="29"/>
    </location>
</feature>
<dbReference type="Gene3D" id="1.25.40.10">
    <property type="entry name" value="Tetratricopeptide repeat domain"/>
    <property type="match status" value="2"/>
</dbReference>